<sequence>MKWDWKLVAGQALHCAAYMTNSVANFFESVHVLIEADADRRAEEAAWVNAFGEQLNSLPETEA</sequence>
<dbReference type="RefSeq" id="WP_111254511.1">
    <property type="nucleotide sequence ID" value="NZ_POTW01000018.1"/>
</dbReference>
<comment type="caution">
    <text evidence="1">The sequence shown here is derived from an EMBL/GenBank/DDBJ whole genome shotgun (WGS) entry which is preliminary data.</text>
</comment>
<name>A0A2W2BW50_9ACTN</name>
<dbReference type="Proteomes" id="UP000248764">
    <property type="component" value="Unassembled WGS sequence"/>
</dbReference>
<reference evidence="1 2" key="1">
    <citation type="submission" date="2018-01" db="EMBL/GenBank/DDBJ databases">
        <title>Draft genome sequence of Jiangella sp. GTF31.</title>
        <authorList>
            <person name="Sahin N."/>
            <person name="Ay H."/>
            <person name="Saygin H."/>
        </authorList>
    </citation>
    <scope>NUCLEOTIDE SEQUENCE [LARGE SCALE GENOMIC DNA]</scope>
    <source>
        <strain evidence="1 2">GTF31</strain>
    </source>
</reference>
<keyword evidence="2" id="KW-1185">Reference proteome</keyword>
<accession>A0A2W2BW50</accession>
<evidence type="ECO:0000313" key="1">
    <source>
        <dbReference type="EMBL" id="PZF84168.1"/>
    </source>
</evidence>
<dbReference type="AlphaFoldDB" id="A0A2W2BW50"/>
<protein>
    <submittedName>
        <fullName evidence="1">Uncharacterized protein</fullName>
    </submittedName>
</protein>
<proteinExistence type="predicted"/>
<dbReference type="EMBL" id="POTW01000018">
    <property type="protein sequence ID" value="PZF84168.1"/>
    <property type="molecule type" value="Genomic_DNA"/>
</dbReference>
<evidence type="ECO:0000313" key="2">
    <source>
        <dbReference type="Proteomes" id="UP000248764"/>
    </source>
</evidence>
<gene>
    <name evidence="1" type="ORF">C1I92_09975</name>
</gene>
<organism evidence="1 2">
    <name type="scientific">Jiangella anatolica</name>
    <dbReference type="NCBI Taxonomy" id="2670374"/>
    <lineage>
        <taxon>Bacteria</taxon>
        <taxon>Bacillati</taxon>
        <taxon>Actinomycetota</taxon>
        <taxon>Actinomycetes</taxon>
        <taxon>Jiangellales</taxon>
        <taxon>Jiangellaceae</taxon>
        <taxon>Jiangella</taxon>
    </lineage>
</organism>